<protein>
    <submittedName>
        <fullName evidence="2 3">Uncharacterized protein</fullName>
    </submittedName>
</protein>
<dbReference type="HOGENOM" id="CLU_2212410_0_0_1"/>
<evidence type="ECO:0000313" key="2">
    <source>
        <dbReference type="EMBL" id="ELU11667.1"/>
    </source>
</evidence>
<keyword evidence="1" id="KW-0732">Signal</keyword>
<evidence type="ECO:0000313" key="4">
    <source>
        <dbReference type="Proteomes" id="UP000014760"/>
    </source>
</evidence>
<evidence type="ECO:0000313" key="3">
    <source>
        <dbReference type="EnsemblMetazoa" id="CapteP209014"/>
    </source>
</evidence>
<dbReference type="EMBL" id="AMQN01005675">
    <property type="status" value="NOT_ANNOTATED_CDS"/>
    <property type="molecule type" value="Genomic_DNA"/>
</dbReference>
<evidence type="ECO:0000256" key="1">
    <source>
        <dbReference type="SAM" id="SignalP"/>
    </source>
</evidence>
<reference evidence="4" key="1">
    <citation type="submission" date="2012-12" db="EMBL/GenBank/DDBJ databases">
        <authorList>
            <person name="Hellsten U."/>
            <person name="Grimwood J."/>
            <person name="Chapman J.A."/>
            <person name="Shapiro H."/>
            <person name="Aerts A."/>
            <person name="Otillar R.P."/>
            <person name="Terry A.Y."/>
            <person name="Boore J.L."/>
            <person name="Simakov O."/>
            <person name="Marletaz F."/>
            <person name="Cho S.-J."/>
            <person name="Edsinger-Gonzales E."/>
            <person name="Havlak P."/>
            <person name="Kuo D.-H."/>
            <person name="Larsson T."/>
            <person name="Lv J."/>
            <person name="Arendt D."/>
            <person name="Savage R."/>
            <person name="Osoegawa K."/>
            <person name="de Jong P."/>
            <person name="Lindberg D.R."/>
            <person name="Seaver E.C."/>
            <person name="Weisblat D.A."/>
            <person name="Putnam N.H."/>
            <person name="Grigoriev I.V."/>
            <person name="Rokhsar D.S."/>
        </authorList>
    </citation>
    <scope>NUCLEOTIDE SEQUENCE</scope>
    <source>
        <strain evidence="4">I ESC-2004</strain>
    </source>
</reference>
<feature type="signal peptide" evidence="1">
    <location>
        <begin position="1"/>
        <end position="18"/>
    </location>
</feature>
<sequence length="107" mass="11983">MDCVYLVLLLAGSGSVLGGDPVMVFRCQAACLVDAQERGVPVVKDQDACSTDGDCDLCWKICEHLVQDPMNWAPNKILINKSQEVQPPQRHLQILRFTRQSMQVYSF</sequence>
<feature type="chain" id="PRO_5008788537" evidence="1">
    <location>
        <begin position="19"/>
        <end position="107"/>
    </location>
</feature>
<proteinExistence type="predicted"/>
<reference evidence="3" key="3">
    <citation type="submission" date="2015-06" db="UniProtKB">
        <authorList>
            <consortium name="EnsemblMetazoa"/>
        </authorList>
    </citation>
    <scope>IDENTIFICATION</scope>
</reference>
<dbReference type="AlphaFoldDB" id="R7UZL1"/>
<dbReference type="EMBL" id="KB296524">
    <property type="protein sequence ID" value="ELU11667.1"/>
    <property type="molecule type" value="Genomic_DNA"/>
</dbReference>
<dbReference type="EnsemblMetazoa" id="CapteT209014">
    <property type="protein sequence ID" value="CapteP209014"/>
    <property type="gene ID" value="CapteG209014"/>
</dbReference>
<reference evidence="2 4" key="2">
    <citation type="journal article" date="2013" name="Nature">
        <title>Insights into bilaterian evolution from three spiralian genomes.</title>
        <authorList>
            <person name="Simakov O."/>
            <person name="Marletaz F."/>
            <person name="Cho S.J."/>
            <person name="Edsinger-Gonzales E."/>
            <person name="Havlak P."/>
            <person name="Hellsten U."/>
            <person name="Kuo D.H."/>
            <person name="Larsson T."/>
            <person name="Lv J."/>
            <person name="Arendt D."/>
            <person name="Savage R."/>
            <person name="Osoegawa K."/>
            <person name="de Jong P."/>
            <person name="Grimwood J."/>
            <person name="Chapman J.A."/>
            <person name="Shapiro H."/>
            <person name="Aerts A."/>
            <person name="Otillar R.P."/>
            <person name="Terry A.Y."/>
            <person name="Boore J.L."/>
            <person name="Grigoriev I.V."/>
            <person name="Lindberg D.R."/>
            <person name="Seaver E.C."/>
            <person name="Weisblat D.A."/>
            <person name="Putnam N.H."/>
            <person name="Rokhsar D.S."/>
        </authorList>
    </citation>
    <scope>NUCLEOTIDE SEQUENCE</scope>
    <source>
        <strain evidence="2 4">I ESC-2004</strain>
    </source>
</reference>
<gene>
    <name evidence="2" type="ORF">CAPTEDRAFT_209014</name>
</gene>
<accession>R7UZL1</accession>
<name>R7UZL1_CAPTE</name>
<keyword evidence="4" id="KW-1185">Reference proteome</keyword>
<dbReference type="Proteomes" id="UP000014760">
    <property type="component" value="Unassembled WGS sequence"/>
</dbReference>
<organism evidence="2">
    <name type="scientific">Capitella teleta</name>
    <name type="common">Polychaete worm</name>
    <dbReference type="NCBI Taxonomy" id="283909"/>
    <lineage>
        <taxon>Eukaryota</taxon>
        <taxon>Metazoa</taxon>
        <taxon>Spiralia</taxon>
        <taxon>Lophotrochozoa</taxon>
        <taxon>Annelida</taxon>
        <taxon>Polychaeta</taxon>
        <taxon>Sedentaria</taxon>
        <taxon>Scolecida</taxon>
        <taxon>Capitellidae</taxon>
        <taxon>Capitella</taxon>
    </lineage>
</organism>